<sequence length="113" mass="12068">MSTARILTILLVVSAILANIEQIPFAYWGLVLVVLGLVAGAMSEDAGQVTQRMVIYLVAIALPTIAGSLNEIPMIGHWVNHVLGDLATGIQGMAVAIFMVALWGRIMPPARPY</sequence>
<proteinExistence type="predicted"/>
<keyword evidence="1" id="KW-0812">Transmembrane</keyword>
<keyword evidence="1" id="KW-1133">Transmembrane helix</keyword>
<accession>A0A381TMA7</accession>
<dbReference type="EMBL" id="UINC01004798">
    <property type="protein sequence ID" value="SVA16924.1"/>
    <property type="molecule type" value="Genomic_DNA"/>
</dbReference>
<protein>
    <submittedName>
        <fullName evidence="2">Uncharacterized protein</fullName>
    </submittedName>
</protein>
<evidence type="ECO:0000256" key="1">
    <source>
        <dbReference type="SAM" id="Phobius"/>
    </source>
</evidence>
<evidence type="ECO:0000313" key="2">
    <source>
        <dbReference type="EMBL" id="SVA16924.1"/>
    </source>
</evidence>
<reference evidence="2" key="1">
    <citation type="submission" date="2018-05" db="EMBL/GenBank/DDBJ databases">
        <authorList>
            <person name="Lanie J.A."/>
            <person name="Ng W.-L."/>
            <person name="Kazmierczak K.M."/>
            <person name="Andrzejewski T.M."/>
            <person name="Davidsen T.M."/>
            <person name="Wayne K.J."/>
            <person name="Tettelin H."/>
            <person name="Glass J.I."/>
            <person name="Rusch D."/>
            <person name="Podicherti R."/>
            <person name="Tsui H.-C.T."/>
            <person name="Winkler M.E."/>
        </authorList>
    </citation>
    <scope>NUCLEOTIDE SEQUENCE</scope>
</reference>
<feature type="transmembrane region" description="Helical" evidence="1">
    <location>
        <begin position="82"/>
        <end position="103"/>
    </location>
</feature>
<dbReference type="AlphaFoldDB" id="A0A381TMA7"/>
<feature type="transmembrane region" description="Helical" evidence="1">
    <location>
        <begin position="54"/>
        <end position="76"/>
    </location>
</feature>
<feature type="transmembrane region" description="Helical" evidence="1">
    <location>
        <begin position="25"/>
        <end position="42"/>
    </location>
</feature>
<gene>
    <name evidence="2" type="ORF">METZ01_LOCUS69778</name>
</gene>
<name>A0A381TMA7_9ZZZZ</name>
<organism evidence="2">
    <name type="scientific">marine metagenome</name>
    <dbReference type="NCBI Taxonomy" id="408172"/>
    <lineage>
        <taxon>unclassified sequences</taxon>
        <taxon>metagenomes</taxon>
        <taxon>ecological metagenomes</taxon>
    </lineage>
</organism>
<keyword evidence="1" id="KW-0472">Membrane</keyword>